<reference evidence="23 24" key="1">
    <citation type="submission" date="2019-05" db="EMBL/GenBank/DDBJ databases">
        <title>Dyadobacter AR-3-8 sp. nov., isolated from arctic soil.</title>
        <authorList>
            <person name="Chaudhary D.K."/>
        </authorList>
    </citation>
    <scope>NUCLEOTIDE SEQUENCE [LARGE SCALE GENOMIC DNA]</scope>
    <source>
        <strain evidence="23 24">AR-3-8</strain>
    </source>
</reference>
<dbReference type="GO" id="GO:0046417">
    <property type="term" value="P:chorismate metabolic process"/>
    <property type="evidence" value="ECO:0007669"/>
    <property type="project" value="InterPro"/>
</dbReference>
<comment type="caution">
    <text evidence="23">The sequence shown here is derived from an EMBL/GenBank/DDBJ whole genome shotgun (WGS) entry which is preliminary data.</text>
</comment>
<dbReference type="PROSITE" id="PS00857">
    <property type="entry name" value="PREPHENATE_DEHYDR_1"/>
    <property type="match status" value="1"/>
</dbReference>
<evidence type="ECO:0000259" key="22">
    <source>
        <dbReference type="PROSITE" id="PS51671"/>
    </source>
</evidence>
<keyword evidence="11" id="KW-0057">Aromatic amino acid biosynthesis</keyword>
<keyword evidence="24" id="KW-1185">Reference proteome</keyword>
<dbReference type="CDD" id="cd13630">
    <property type="entry name" value="PBP2_PDT_1"/>
    <property type="match status" value="1"/>
</dbReference>
<dbReference type="PANTHER" id="PTHR21022:SF19">
    <property type="entry name" value="PREPHENATE DEHYDRATASE-RELATED"/>
    <property type="match status" value="1"/>
</dbReference>
<evidence type="ECO:0000256" key="8">
    <source>
        <dbReference type="ARBA" id="ARBA00014401"/>
    </source>
</evidence>
<comment type="pathway">
    <text evidence="5">Metabolic intermediate biosynthesis; prephenate biosynthesis; prephenate from chorismate: step 1/1.</text>
</comment>
<dbReference type="OrthoDB" id="9802281at2"/>
<sequence>MDLQQLRERIDTLDDQLLNILNERMELVKSVGDLKRSSKSMIYRPEREKQILDRLEKRNTGLLTRSAIDAIFFEIFAVSRNLELPERISYLGPEGSFTHQAAESRFGGMSEYLVLPTIHSVFESVETGRAKFGVVPIENNQEGIVVETADFLREKGLTIVAEVLLQVHFTFATQSDSLKDIKRIYSKDIAFRQCGKFLSEYLEGMGVELIPVESTSKAARLAATEPDSAAICSSISAHIFGVPILFDNIEDSDQNRTRFLILSKDVLNDKSGDDKTTIIANLPNTNRPGVLYEFLKDFNDRGINLTKIESRPLRGESVFRNWFLVEFLGHVNDPGVQEIMHKYGTHLKWLGSYVRVSDL</sequence>
<dbReference type="EC" id="5.4.99.5" evidence="6"/>
<evidence type="ECO:0000256" key="5">
    <source>
        <dbReference type="ARBA" id="ARBA00004817"/>
    </source>
</evidence>
<dbReference type="PIRSF" id="PIRSF001500">
    <property type="entry name" value="Chor_mut_pdt_Ppr"/>
    <property type="match status" value="1"/>
</dbReference>
<feature type="site" description="Essential for prephenate dehydratase activity" evidence="19">
    <location>
        <position position="257"/>
    </location>
</feature>
<dbReference type="InterPro" id="IPR045865">
    <property type="entry name" value="ACT-like_dom_sf"/>
</dbReference>
<dbReference type="PROSITE" id="PS51168">
    <property type="entry name" value="CHORISMATE_MUT_2"/>
    <property type="match status" value="1"/>
</dbReference>
<keyword evidence="12" id="KW-0584">Phenylalanine biosynthesis</keyword>
<name>A0A4U6DF87_9BACT</name>
<dbReference type="InterPro" id="IPR018528">
    <property type="entry name" value="Preph_deHydtase_CS"/>
</dbReference>
<dbReference type="PROSITE" id="PS00858">
    <property type="entry name" value="PREPHENATE_DEHYDR_2"/>
    <property type="match status" value="1"/>
</dbReference>
<comment type="subcellular location">
    <subcellularLocation>
        <location evidence="3">Cytoplasm</location>
    </subcellularLocation>
</comment>
<keyword evidence="15" id="KW-0511">Multifunctional enzyme</keyword>
<evidence type="ECO:0000256" key="13">
    <source>
        <dbReference type="ARBA" id="ARBA00023235"/>
    </source>
</evidence>
<dbReference type="InterPro" id="IPR002912">
    <property type="entry name" value="ACT_dom"/>
</dbReference>
<evidence type="ECO:0000259" key="20">
    <source>
        <dbReference type="PROSITE" id="PS51168"/>
    </source>
</evidence>
<keyword evidence="9" id="KW-0963">Cytoplasm</keyword>
<dbReference type="GO" id="GO:0009094">
    <property type="term" value="P:L-phenylalanine biosynthetic process"/>
    <property type="evidence" value="ECO:0007669"/>
    <property type="project" value="UniProtKB-UniPathway"/>
</dbReference>
<dbReference type="Pfam" id="PF01817">
    <property type="entry name" value="CM_2"/>
    <property type="match status" value="1"/>
</dbReference>
<evidence type="ECO:0000256" key="6">
    <source>
        <dbReference type="ARBA" id="ARBA00012404"/>
    </source>
</evidence>
<accession>A0A4U6DF87</accession>
<dbReference type="InterPro" id="IPR008242">
    <property type="entry name" value="Chor_mutase/pphenate_deHydtase"/>
</dbReference>
<protein>
    <recommendedName>
        <fullName evidence="8">Bifunctional chorismate mutase/prephenate dehydratase</fullName>
        <ecNumber evidence="7">4.2.1.51</ecNumber>
        <ecNumber evidence="6">5.4.99.5</ecNumber>
    </recommendedName>
    <alternativeName>
        <fullName evidence="17">Chorismate mutase-prephenate dehydratase</fullName>
    </alternativeName>
    <alternativeName>
        <fullName evidence="16">p-protein</fullName>
    </alternativeName>
</protein>
<comment type="function">
    <text evidence="2">Catalyzes the Claisen rearrangement of chorismate to prephenate and the decarboxylation/dehydration of prephenate to phenylpyruvate.</text>
</comment>
<dbReference type="Proteomes" id="UP000304900">
    <property type="component" value="Unassembled WGS sequence"/>
</dbReference>
<dbReference type="SUPFAM" id="SSF48600">
    <property type="entry name" value="Chorismate mutase II"/>
    <property type="match status" value="1"/>
</dbReference>
<dbReference type="Gene3D" id="3.40.190.10">
    <property type="entry name" value="Periplasmic binding protein-like II"/>
    <property type="match status" value="2"/>
</dbReference>
<evidence type="ECO:0000256" key="1">
    <source>
        <dbReference type="ARBA" id="ARBA00000824"/>
    </source>
</evidence>
<comment type="catalytic activity">
    <reaction evidence="1">
        <text>chorismate = prephenate</text>
        <dbReference type="Rhea" id="RHEA:13897"/>
        <dbReference type="ChEBI" id="CHEBI:29748"/>
        <dbReference type="ChEBI" id="CHEBI:29934"/>
        <dbReference type="EC" id="5.4.99.5"/>
    </reaction>
</comment>
<evidence type="ECO:0000256" key="14">
    <source>
        <dbReference type="ARBA" id="ARBA00023239"/>
    </source>
</evidence>
<dbReference type="UniPathway" id="UPA00120">
    <property type="reaction ID" value="UER00203"/>
</dbReference>
<keyword evidence="14 23" id="KW-0456">Lyase</keyword>
<keyword evidence="10" id="KW-0028">Amino-acid biosynthesis</keyword>
<dbReference type="SUPFAM" id="SSF53850">
    <property type="entry name" value="Periplasmic binding protein-like II"/>
    <property type="match status" value="1"/>
</dbReference>
<feature type="domain" description="ACT" evidence="22">
    <location>
        <begin position="279"/>
        <end position="359"/>
    </location>
</feature>
<dbReference type="CDD" id="cd04905">
    <property type="entry name" value="ACT_CM-PDT"/>
    <property type="match status" value="1"/>
</dbReference>
<evidence type="ECO:0000256" key="16">
    <source>
        <dbReference type="ARBA" id="ARBA00031175"/>
    </source>
</evidence>
<dbReference type="InterPro" id="IPR001086">
    <property type="entry name" value="Preph_deHydtase"/>
</dbReference>
<evidence type="ECO:0000256" key="19">
    <source>
        <dbReference type="PIRSR" id="PIRSR001500-2"/>
    </source>
</evidence>
<evidence type="ECO:0000256" key="2">
    <source>
        <dbReference type="ARBA" id="ARBA00002364"/>
    </source>
</evidence>
<dbReference type="GO" id="GO:0005737">
    <property type="term" value="C:cytoplasm"/>
    <property type="evidence" value="ECO:0007669"/>
    <property type="project" value="UniProtKB-SubCell"/>
</dbReference>
<gene>
    <name evidence="23" type="primary">pheA</name>
    <name evidence="23" type="ORF">FDK13_04935</name>
</gene>
<dbReference type="UniPathway" id="UPA00121">
    <property type="reaction ID" value="UER00345"/>
</dbReference>
<feature type="domain" description="Chorismate mutase" evidence="20">
    <location>
        <begin position="1"/>
        <end position="87"/>
    </location>
</feature>
<dbReference type="Pfam" id="PF00800">
    <property type="entry name" value="PDT"/>
    <property type="match status" value="1"/>
</dbReference>
<dbReference type="Gene3D" id="1.20.59.10">
    <property type="entry name" value="Chorismate mutase"/>
    <property type="match status" value="1"/>
</dbReference>
<dbReference type="EC" id="4.2.1.51" evidence="7"/>
<evidence type="ECO:0000256" key="15">
    <source>
        <dbReference type="ARBA" id="ARBA00023268"/>
    </source>
</evidence>
<dbReference type="GO" id="GO:0004664">
    <property type="term" value="F:prephenate dehydratase activity"/>
    <property type="evidence" value="ECO:0007669"/>
    <property type="project" value="UniProtKB-EC"/>
</dbReference>
<dbReference type="NCBIfam" id="NF008865">
    <property type="entry name" value="PRK11898.1"/>
    <property type="match status" value="1"/>
</dbReference>
<dbReference type="InterPro" id="IPR002701">
    <property type="entry name" value="CM_II_prokaryot"/>
</dbReference>
<dbReference type="SUPFAM" id="SSF55021">
    <property type="entry name" value="ACT-like"/>
    <property type="match status" value="1"/>
</dbReference>
<dbReference type="InterPro" id="IPR036263">
    <property type="entry name" value="Chorismate_II_sf"/>
</dbReference>
<dbReference type="PANTHER" id="PTHR21022">
    <property type="entry name" value="PREPHENATE DEHYDRATASE P PROTEIN"/>
    <property type="match status" value="1"/>
</dbReference>
<dbReference type="Gene3D" id="3.30.70.260">
    <property type="match status" value="1"/>
</dbReference>
<proteinExistence type="predicted"/>
<evidence type="ECO:0000256" key="4">
    <source>
        <dbReference type="ARBA" id="ARBA00004741"/>
    </source>
</evidence>
<evidence type="ECO:0000313" key="23">
    <source>
        <dbReference type="EMBL" id="TKT93204.1"/>
    </source>
</evidence>
<dbReference type="NCBIfam" id="TIGR01807">
    <property type="entry name" value="CM_P2"/>
    <property type="match status" value="1"/>
</dbReference>
<evidence type="ECO:0000256" key="10">
    <source>
        <dbReference type="ARBA" id="ARBA00022605"/>
    </source>
</evidence>
<evidence type="ECO:0000259" key="21">
    <source>
        <dbReference type="PROSITE" id="PS51171"/>
    </source>
</evidence>
<keyword evidence="13" id="KW-0413">Isomerase</keyword>
<evidence type="ECO:0000256" key="12">
    <source>
        <dbReference type="ARBA" id="ARBA00023222"/>
    </source>
</evidence>
<comment type="catalytic activity">
    <reaction evidence="18">
        <text>prephenate + H(+) = 3-phenylpyruvate + CO2 + H2O</text>
        <dbReference type="Rhea" id="RHEA:21648"/>
        <dbReference type="ChEBI" id="CHEBI:15377"/>
        <dbReference type="ChEBI" id="CHEBI:15378"/>
        <dbReference type="ChEBI" id="CHEBI:16526"/>
        <dbReference type="ChEBI" id="CHEBI:18005"/>
        <dbReference type="ChEBI" id="CHEBI:29934"/>
        <dbReference type="EC" id="4.2.1.51"/>
    </reaction>
</comment>
<dbReference type="SMART" id="SM00830">
    <property type="entry name" value="CM_2"/>
    <property type="match status" value="1"/>
</dbReference>
<dbReference type="EMBL" id="SZVO01000002">
    <property type="protein sequence ID" value="TKT93204.1"/>
    <property type="molecule type" value="Genomic_DNA"/>
</dbReference>
<dbReference type="InterPro" id="IPR036979">
    <property type="entry name" value="CM_dom_sf"/>
</dbReference>
<feature type="domain" description="Prephenate dehydratase" evidence="21">
    <location>
        <begin position="87"/>
        <end position="264"/>
    </location>
</feature>
<dbReference type="RefSeq" id="WP_137338880.1">
    <property type="nucleotide sequence ID" value="NZ_BSQH01000012.1"/>
</dbReference>
<dbReference type="PROSITE" id="PS51671">
    <property type="entry name" value="ACT"/>
    <property type="match status" value="1"/>
</dbReference>
<evidence type="ECO:0000256" key="18">
    <source>
        <dbReference type="ARBA" id="ARBA00047848"/>
    </source>
</evidence>
<dbReference type="AlphaFoldDB" id="A0A4U6DF87"/>
<evidence type="ECO:0000313" key="24">
    <source>
        <dbReference type="Proteomes" id="UP000304900"/>
    </source>
</evidence>
<comment type="pathway">
    <text evidence="4">Amino-acid biosynthesis; L-phenylalanine biosynthesis; phenylpyruvate from prephenate: step 1/1.</text>
</comment>
<organism evidence="23 24">
    <name type="scientific">Dyadobacter frigoris</name>
    <dbReference type="NCBI Taxonomy" id="2576211"/>
    <lineage>
        <taxon>Bacteria</taxon>
        <taxon>Pseudomonadati</taxon>
        <taxon>Bacteroidota</taxon>
        <taxon>Cytophagia</taxon>
        <taxon>Cytophagales</taxon>
        <taxon>Spirosomataceae</taxon>
        <taxon>Dyadobacter</taxon>
    </lineage>
</organism>
<evidence type="ECO:0000256" key="3">
    <source>
        <dbReference type="ARBA" id="ARBA00004496"/>
    </source>
</evidence>
<evidence type="ECO:0000256" key="17">
    <source>
        <dbReference type="ARBA" id="ARBA00031520"/>
    </source>
</evidence>
<evidence type="ECO:0000256" key="7">
    <source>
        <dbReference type="ARBA" id="ARBA00013147"/>
    </source>
</evidence>
<evidence type="ECO:0000256" key="9">
    <source>
        <dbReference type="ARBA" id="ARBA00022490"/>
    </source>
</evidence>
<dbReference type="InterPro" id="IPR010957">
    <property type="entry name" value="G/b/e-P-prot_chorismate_mutase"/>
</dbReference>
<dbReference type="PROSITE" id="PS51171">
    <property type="entry name" value="PREPHENATE_DEHYDR_3"/>
    <property type="match status" value="1"/>
</dbReference>
<dbReference type="GO" id="GO:0004106">
    <property type="term" value="F:chorismate mutase activity"/>
    <property type="evidence" value="ECO:0007669"/>
    <property type="project" value="UniProtKB-EC"/>
</dbReference>
<evidence type="ECO:0000256" key="11">
    <source>
        <dbReference type="ARBA" id="ARBA00023141"/>
    </source>
</evidence>